<feature type="non-terminal residue" evidence="2">
    <location>
        <position position="1"/>
    </location>
</feature>
<evidence type="ECO:0000313" key="2">
    <source>
        <dbReference type="EMBL" id="CAI0417833.1"/>
    </source>
</evidence>
<accession>A0AAV0K6V4</accession>
<sequence length="86" mass="9301">GYDLSLATLIHCTIDLFYLPITIPTTDNNKLLIPLPFPPAEPNAEKSEQLNSPHHLSFLSTTGPPPPNQKLSAARVTARVPSSTPD</sequence>
<evidence type="ECO:0000256" key="1">
    <source>
        <dbReference type="SAM" id="MobiDB-lite"/>
    </source>
</evidence>
<name>A0AAV0K6V4_9ROSI</name>
<comment type="caution">
    <text evidence="2">The sequence shown here is derived from an EMBL/GenBank/DDBJ whole genome shotgun (WGS) entry which is preliminary data.</text>
</comment>
<keyword evidence="3" id="KW-1185">Reference proteome</keyword>
<evidence type="ECO:0000313" key="3">
    <source>
        <dbReference type="Proteomes" id="UP001154282"/>
    </source>
</evidence>
<proteinExistence type="predicted"/>
<feature type="compositionally biased region" description="Polar residues" evidence="1">
    <location>
        <begin position="49"/>
        <end position="62"/>
    </location>
</feature>
<reference evidence="2" key="1">
    <citation type="submission" date="2022-08" db="EMBL/GenBank/DDBJ databases">
        <authorList>
            <person name="Gutierrez-Valencia J."/>
        </authorList>
    </citation>
    <scope>NUCLEOTIDE SEQUENCE</scope>
</reference>
<dbReference type="Proteomes" id="UP001154282">
    <property type="component" value="Unassembled WGS sequence"/>
</dbReference>
<dbReference type="AlphaFoldDB" id="A0AAV0K6V4"/>
<protein>
    <submittedName>
        <fullName evidence="2">Uncharacterized protein</fullName>
    </submittedName>
</protein>
<dbReference type="EMBL" id="CAMGYJ010000005">
    <property type="protein sequence ID" value="CAI0417833.1"/>
    <property type="molecule type" value="Genomic_DNA"/>
</dbReference>
<organism evidence="2 3">
    <name type="scientific">Linum tenue</name>
    <dbReference type="NCBI Taxonomy" id="586396"/>
    <lineage>
        <taxon>Eukaryota</taxon>
        <taxon>Viridiplantae</taxon>
        <taxon>Streptophyta</taxon>
        <taxon>Embryophyta</taxon>
        <taxon>Tracheophyta</taxon>
        <taxon>Spermatophyta</taxon>
        <taxon>Magnoliopsida</taxon>
        <taxon>eudicotyledons</taxon>
        <taxon>Gunneridae</taxon>
        <taxon>Pentapetalae</taxon>
        <taxon>rosids</taxon>
        <taxon>fabids</taxon>
        <taxon>Malpighiales</taxon>
        <taxon>Linaceae</taxon>
        <taxon>Linum</taxon>
    </lineage>
</organism>
<gene>
    <name evidence="2" type="ORF">LITE_LOCUS17456</name>
</gene>
<feature type="region of interest" description="Disordered" evidence="1">
    <location>
        <begin position="38"/>
        <end position="86"/>
    </location>
</feature>